<gene>
    <name evidence="2" type="ORF">ACFPFM_09465</name>
</gene>
<dbReference type="EMBL" id="JBHSJB010000007">
    <property type="protein sequence ID" value="MFC5053982.1"/>
    <property type="molecule type" value="Genomic_DNA"/>
</dbReference>
<evidence type="ECO:0000256" key="1">
    <source>
        <dbReference type="SAM" id="SignalP"/>
    </source>
</evidence>
<protein>
    <submittedName>
        <fullName evidence="2">Uncharacterized protein</fullName>
    </submittedName>
</protein>
<accession>A0ABV9XX85</accession>
<dbReference type="Proteomes" id="UP001595833">
    <property type="component" value="Unassembled WGS sequence"/>
</dbReference>
<comment type="caution">
    <text evidence="2">The sequence shown here is derived from an EMBL/GenBank/DDBJ whole genome shotgun (WGS) entry which is preliminary data.</text>
</comment>
<sequence length="219" mass="22034">MNHTRARRAGSVAAALVLGLVTTPAAWAANPAGVASVGSAGFSKGGVQVDIAPLASCAVDGVTSASSDAVTRQGVRFGPGTSSCTTTVVDPTNHTTTTTSQADGTEFELSALVAEGGPRLRVGKWRVTCTATDRGTSADWGLNGLQGFAGLPDDIPPSYRQELKSATGELLAVATFNETAVPEQNDGSLALTMLRITFAPASNATGEVVVGATACSPTP</sequence>
<dbReference type="RefSeq" id="WP_344036857.1">
    <property type="nucleotide sequence ID" value="NZ_BAAAKE010000005.1"/>
</dbReference>
<reference evidence="3" key="1">
    <citation type="journal article" date="2019" name="Int. J. Syst. Evol. Microbiol.">
        <title>The Global Catalogue of Microorganisms (GCM) 10K type strain sequencing project: providing services to taxonomists for standard genome sequencing and annotation.</title>
        <authorList>
            <consortium name="The Broad Institute Genomics Platform"/>
            <consortium name="The Broad Institute Genome Sequencing Center for Infectious Disease"/>
            <person name="Wu L."/>
            <person name="Ma J."/>
        </authorList>
    </citation>
    <scope>NUCLEOTIDE SEQUENCE [LARGE SCALE GENOMIC DNA]</scope>
    <source>
        <strain evidence="3">KCTC 12848</strain>
    </source>
</reference>
<evidence type="ECO:0000313" key="2">
    <source>
        <dbReference type="EMBL" id="MFC5053982.1"/>
    </source>
</evidence>
<proteinExistence type="predicted"/>
<keyword evidence="1" id="KW-0732">Signal</keyword>
<organism evidence="2 3">
    <name type="scientific">Saccharothrix xinjiangensis</name>
    <dbReference type="NCBI Taxonomy" id="204798"/>
    <lineage>
        <taxon>Bacteria</taxon>
        <taxon>Bacillati</taxon>
        <taxon>Actinomycetota</taxon>
        <taxon>Actinomycetes</taxon>
        <taxon>Pseudonocardiales</taxon>
        <taxon>Pseudonocardiaceae</taxon>
        <taxon>Saccharothrix</taxon>
    </lineage>
</organism>
<feature type="signal peptide" evidence="1">
    <location>
        <begin position="1"/>
        <end position="28"/>
    </location>
</feature>
<name>A0ABV9XX85_9PSEU</name>
<keyword evidence="3" id="KW-1185">Reference proteome</keyword>
<feature type="chain" id="PRO_5046595897" evidence="1">
    <location>
        <begin position="29"/>
        <end position="219"/>
    </location>
</feature>
<evidence type="ECO:0000313" key="3">
    <source>
        <dbReference type="Proteomes" id="UP001595833"/>
    </source>
</evidence>